<dbReference type="Pfam" id="PF21302">
    <property type="entry name" value="Zn_ribbon_RlmA"/>
    <property type="match status" value="1"/>
</dbReference>
<dbReference type="InterPro" id="IPR041698">
    <property type="entry name" value="Methyltransf_25"/>
</dbReference>
<dbReference type="GO" id="GO:0008168">
    <property type="term" value="F:methyltransferase activity"/>
    <property type="evidence" value="ECO:0007669"/>
    <property type="project" value="UniProtKB-KW"/>
</dbReference>
<dbReference type="PANTHER" id="PTHR44942">
    <property type="entry name" value="METHYLTRANSF_11 DOMAIN-CONTAINING PROTEIN"/>
    <property type="match status" value="1"/>
</dbReference>
<dbReference type="Gene3D" id="3.40.50.150">
    <property type="entry name" value="Vaccinia Virus protein VP39"/>
    <property type="match status" value="1"/>
</dbReference>
<evidence type="ECO:0000313" key="7">
    <source>
        <dbReference type="EMBL" id="OOR82394.1"/>
    </source>
</evidence>
<dbReference type="Pfam" id="PF13649">
    <property type="entry name" value="Methyltransf_25"/>
    <property type="match status" value="1"/>
</dbReference>
<dbReference type="CDD" id="cd02440">
    <property type="entry name" value="AdoMet_MTases"/>
    <property type="match status" value="1"/>
</dbReference>
<dbReference type="GO" id="GO:0046872">
    <property type="term" value="F:metal ion binding"/>
    <property type="evidence" value="ECO:0007669"/>
    <property type="project" value="UniProtKB-KW"/>
</dbReference>
<dbReference type="PIRSF" id="PIRSF018249">
    <property type="entry name" value="MyrA_prd"/>
    <property type="match status" value="1"/>
</dbReference>
<feature type="binding site" evidence="3">
    <location>
        <position position="20"/>
    </location>
    <ligand>
        <name>Zn(2+)</name>
        <dbReference type="ChEBI" id="CHEBI:29105"/>
    </ligand>
</feature>
<organism evidence="7 8">
    <name type="scientific">Moraxella canis</name>
    <dbReference type="NCBI Taxonomy" id="90239"/>
    <lineage>
        <taxon>Bacteria</taxon>
        <taxon>Pseudomonadati</taxon>
        <taxon>Pseudomonadota</taxon>
        <taxon>Gammaproteobacteria</taxon>
        <taxon>Moraxellales</taxon>
        <taxon>Moraxellaceae</taxon>
        <taxon>Moraxella</taxon>
    </lineage>
</organism>
<evidence type="ECO:0000256" key="4">
    <source>
        <dbReference type="PIRSR" id="PIRSR018249-2"/>
    </source>
</evidence>
<dbReference type="PANTHER" id="PTHR44942:SF4">
    <property type="entry name" value="METHYLTRANSFERASE TYPE 11 DOMAIN-CONTAINING PROTEIN"/>
    <property type="match status" value="1"/>
</dbReference>
<feature type="binding site" evidence="4">
    <location>
        <position position="66"/>
    </location>
    <ligand>
        <name>S-adenosyl-L-methionine</name>
        <dbReference type="ChEBI" id="CHEBI:59789"/>
    </ligand>
</feature>
<proteinExistence type="predicted"/>
<keyword evidence="1 7" id="KW-0489">Methyltransferase</keyword>
<dbReference type="InterPro" id="IPR048647">
    <property type="entry name" value="RlmA_N"/>
</dbReference>
<accession>A0A1S9ZFZ4</accession>
<keyword evidence="2 7" id="KW-0808">Transferase</keyword>
<sequence length="268" mass="29402">MLICPICHLPLNLTNKTYQCANQHSFDVAKEGYVNLHVVQHKKSKNPGDTPEAVQARRAFLSAGYYQPLKDAISQMAKKLNPNTALDIGCGEGYYTQGLIKEAGQVIGLDIAKSAIQTAAKADKAHRITWVVGTGAVLPVADGSVDLCTSVFSPLPKDEMLRVLRDGGYLMVASAAPNHLYAMREALFGTVIVHEPAKSIQKLAPEFELIDQAHIIAPMQLDNTALKQLIAMTPYAYKAKADRRAMLESLERFSVQGEFCLFVFQKVK</sequence>
<dbReference type="InterPro" id="IPR051052">
    <property type="entry name" value="Diverse_substrate_MTase"/>
</dbReference>
<feature type="binding site" evidence="4">
    <location>
        <begin position="92"/>
        <end position="93"/>
    </location>
    <ligand>
        <name>S-adenosyl-L-methionine</name>
        <dbReference type="ChEBI" id="CHEBI:59789"/>
    </ligand>
</feature>
<name>A0A1S9ZFZ4_9GAMM</name>
<dbReference type="RefSeq" id="WP_078256673.1">
    <property type="nucleotide sequence ID" value="NZ_MUXT01000011.1"/>
</dbReference>
<dbReference type="AlphaFoldDB" id="A0A1S9ZFZ4"/>
<comment type="caution">
    <text evidence="7">The sequence shown here is derived from an EMBL/GenBank/DDBJ whole genome shotgun (WGS) entry which is preliminary data.</text>
</comment>
<feature type="binding site" evidence="3">
    <location>
        <position position="7"/>
    </location>
    <ligand>
        <name>Zn(2+)</name>
        <dbReference type="ChEBI" id="CHEBI:29105"/>
    </ligand>
</feature>
<dbReference type="Proteomes" id="UP000190322">
    <property type="component" value="Unassembled WGS sequence"/>
</dbReference>
<dbReference type="SUPFAM" id="SSF53335">
    <property type="entry name" value="S-adenosyl-L-methionine-dependent methyltransferases"/>
    <property type="match status" value="1"/>
</dbReference>
<feature type="binding site" evidence="3">
    <location>
        <position position="4"/>
    </location>
    <ligand>
        <name>Zn(2+)</name>
        <dbReference type="ChEBI" id="CHEBI:29105"/>
    </ligand>
</feature>
<keyword evidence="3" id="KW-0862">Zinc</keyword>
<evidence type="ECO:0000259" key="5">
    <source>
        <dbReference type="Pfam" id="PF13649"/>
    </source>
</evidence>
<dbReference type="InterPro" id="IPR016718">
    <property type="entry name" value="rRNA_m1G-MeTrfase_A_prd"/>
</dbReference>
<evidence type="ECO:0000256" key="2">
    <source>
        <dbReference type="ARBA" id="ARBA00022679"/>
    </source>
</evidence>
<dbReference type="InterPro" id="IPR029063">
    <property type="entry name" value="SAM-dependent_MTases_sf"/>
</dbReference>
<keyword evidence="3" id="KW-0479">Metal-binding</keyword>
<feature type="domain" description="Methyltransferase" evidence="5">
    <location>
        <begin position="86"/>
        <end position="168"/>
    </location>
</feature>
<dbReference type="GO" id="GO:0032259">
    <property type="term" value="P:methylation"/>
    <property type="evidence" value="ECO:0007669"/>
    <property type="project" value="UniProtKB-KW"/>
</dbReference>
<reference evidence="7 8" key="1">
    <citation type="submission" date="2017-02" db="EMBL/GenBank/DDBJ databases">
        <title>Draft genome sequence of Moraxella canis CCUG 8415A type strain.</title>
        <authorList>
            <person name="Engstrom-Jakobsson H."/>
            <person name="Salva-Serra F."/>
            <person name="Thorell K."/>
            <person name="Gonzales-Siles L."/>
            <person name="Karlsson R."/>
            <person name="Boulund F."/>
            <person name="Engstrand L."/>
            <person name="Moore E."/>
        </authorList>
    </citation>
    <scope>NUCLEOTIDE SEQUENCE [LARGE SCALE GENOMIC DNA]</scope>
    <source>
        <strain evidence="7 8">CCUG 8415A</strain>
    </source>
</reference>
<evidence type="ECO:0000256" key="1">
    <source>
        <dbReference type="ARBA" id="ARBA00022603"/>
    </source>
</evidence>
<keyword evidence="4" id="KW-0949">S-adenosyl-L-methionine</keyword>
<evidence type="ECO:0000256" key="3">
    <source>
        <dbReference type="PIRSR" id="PIRSR018249-1"/>
    </source>
</evidence>
<gene>
    <name evidence="7" type="ORF">B0180_09385</name>
</gene>
<dbReference type="EMBL" id="MUXT01000011">
    <property type="protein sequence ID" value="OOR82394.1"/>
    <property type="molecule type" value="Genomic_DNA"/>
</dbReference>
<protein>
    <submittedName>
        <fullName evidence="7">Methyltransferase</fullName>
    </submittedName>
</protein>
<feature type="binding site" evidence="3">
    <location>
        <position position="24"/>
    </location>
    <ligand>
        <name>Zn(2+)</name>
        <dbReference type="ChEBI" id="CHEBI:29105"/>
    </ligand>
</feature>
<evidence type="ECO:0000259" key="6">
    <source>
        <dbReference type="Pfam" id="PF21302"/>
    </source>
</evidence>
<feature type="domain" description="23S rRNA (guanine(745)-N(1))-methyltransferase N-terminal" evidence="6">
    <location>
        <begin position="3"/>
        <end position="45"/>
    </location>
</feature>
<feature type="binding site" evidence="4">
    <location>
        <position position="179"/>
    </location>
    <ligand>
        <name>S-adenosyl-L-methionine</name>
        <dbReference type="ChEBI" id="CHEBI:59789"/>
    </ligand>
</feature>
<evidence type="ECO:0000313" key="8">
    <source>
        <dbReference type="Proteomes" id="UP000190322"/>
    </source>
</evidence>